<keyword evidence="3" id="KW-1185">Reference proteome</keyword>
<reference evidence="2 3" key="1">
    <citation type="submission" date="2014-05" db="EMBL/GenBank/DDBJ databases">
        <title>ATOL: Assembling a taxonomically balanced genome-scale reconstruction of the evolutionary history of the Enterobacteriaceae.</title>
        <authorList>
            <person name="Plunkett G.III."/>
            <person name="Neeno-Eckwall E.C."/>
            <person name="Glasner J.D."/>
            <person name="Perna N.T."/>
        </authorList>
    </citation>
    <scope>NUCLEOTIDE SEQUENCE [LARGE SCALE GENOMIC DNA]</scope>
    <source>
        <strain evidence="2 3">ATCC 33852</strain>
    </source>
</reference>
<name>A0A085GD86_EWIA3</name>
<proteinExistence type="predicted"/>
<keyword evidence="1" id="KW-1133">Transmembrane helix</keyword>
<dbReference type="eggNOG" id="COG2194">
    <property type="taxonomic scope" value="Bacteria"/>
</dbReference>
<dbReference type="NCBIfam" id="TIGR03368">
    <property type="entry name" value="cellulose_yhjU"/>
    <property type="match status" value="1"/>
</dbReference>
<evidence type="ECO:0000313" key="2">
    <source>
        <dbReference type="EMBL" id="KFC81681.1"/>
    </source>
</evidence>
<dbReference type="AlphaFoldDB" id="A0A085GD86"/>
<dbReference type="InterPro" id="IPR017744">
    <property type="entry name" value="BcsG"/>
</dbReference>
<keyword evidence="1" id="KW-0472">Membrane</keyword>
<feature type="transmembrane region" description="Helical" evidence="1">
    <location>
        <begin position="20"/>
        <end position="38"/>
    </location>
</feature>
<accession>A0A085GD86</accession>
<sequence length="552" mass="61517">MNNNKTTATRLPLWQSWRGLGAWNYYFLLKFILLWQGYLNFDAVGNLIFAACLLFPLPSLRLHRWRHWLALPFGLGLFYHDTWLPGWRTIISQGGDVSGFSLDYLLELADRFINWQWVGVAFVLLVAYLFVAQWIRITTLTVAVLVWLNVSLLVLPGWSSPAAKTVASTSAPVSQPVAQPSPGESLPNTVSGPPTNENLNAYLEQFYQRERTRQTQFPEALPADAQPFDLLVINICSLAWSDLDAANLANSPLWSRFDMVFSNFNSATSYSGPASIRLLRASCGQTSHHDLYQTSGQKCYLFDDLARLGFGSQLAMDHTGEFGNYIKDLRKDAGLQAPLMSQAGLGHNLTSFDGSPIYNDGQLFTRWLENQQKAGSDRTATFFNLVPLHDGNRFVGTNKPADYRTRAETLFTQLNAFMDQLEKSGRKVMLVVVPEHGAALAGDKMQISGLRDIPSPSITHIPVGVKFFGMESSHPATPLKIDQPSSYLALSELVSRAVDGKLFTTPTVDWPTLSGNLPETPMVSENENAVVMEYQGDFYIRLNGGSWVPYPK</sequence>
<organism evidence="2 3">
    <name type="scientific">Ewingella americana (strain ATCC 33852 / DSM 4580 / CCUG 14506 / JCM 5911 / LMG 7869 / NCTC 12157 / CDC 1468-78)</name>
    <dbReference type="NCBI Taxonomy" id="910964"/>
    <lineage>
        <taxon>Bacteria</taxon>
        <taxon>Pseudomonadati</taxon>
        <taxon>Pseudomonadota</taxon>
        <taxon>Gammaproteobacteria</taxon>
        <taxon>Enterobacterales</taxon>
        <taxon>Yersiniaceae</taxon>
        <taxon>Ewingella</taxon>
    </lineage>
</organism>
<evidence type="ECO:0000256" key="1">
    <source>
        <dbReference type="SAM" id="Phobius"/>
    </source>
</evidence>
<dbReference type="GeneID" id="78380012"/>
<evidence type="ECO:0000313" key="3">
    <source>
        <dbReference type="Proteomes" id="UP000028640"/>
    </source>
</evidence>
<gene>
    <name evidence="2" type="ORF">GEAM_1664</name>
</gene>
<dbReference type="Proteomes" id="UP000028640">
    <property type="component" value="Unassembled WGS sequence"/>
</dbReference>
<dbReference type="STRING" id="910964.GEAM_1664"/>
<feature type="transmembrane region" description="Helical" evidence="1">
    <location>
        <begin position="137"/>
        <end position="155"/>
    </location>
</feature>
<feature type="transmembrane region" description="Helical" evidence="1">
    <location>
        <begin position="112"/>
        <end position="131"/>
    </location>
</feature>
<keyword evidence="1" id="KW-0812">Transmembrane</keyword>
<dbReference type="Pfam" id="PF11658">
    <property type="entry name" value="CBP_BcsG"/>
    <property type="match status" value="1"/>
</dbReference>
<dbReference type="RefSeq" id="WP_034790457.1">
    <property type="nucleotide sequence ID" value="NZ_JMPJ01000047.1"/>
</dbReference>
<feature type="transmembrane region" description="Helical" evidence="1">
    <location>
        <begin position="44"/>
        <end position="62"/>
    </location>
</feature>
<comment type="caution">
    <text evidence="2">The sequence shown here is derived from an EMBL/GenBank/DDBJ whole genome shotgun (WGS) entry which is preliminary data.</text>
</comment>
<dbReference type="OrthoDB" id="6965261at2"/>
<dbReference type="EMBL" id="JMPJ01000047">
    <property type="protein sequence ID" value="KFC81681.1"/>
    <property type="molecule type" value="Genomic_DNA"/>
</dbReference>
<protein>
    <submittedName>
        <fullName evidence="2">Putative inner membrane protein</fullName>
    </submittedName>
</protein>